<keyword evidence="2" id="KW-1185">Reference proteome</keyword>
<reference evidence="1" key="1">
    <citation type="submission" date="2021-11" db="EMBL/GenBank/DDBJ databases">
        <authorList>
            <person name="Herlambang A."/>
            <person name="Guo Y."/>
            <person name="Takashima Y."/>
            <person name="Nishizawa T."/>
        </authorList>
    </citation>
    <scope>NUCLEOTIDE SEQUENCE</scope>
    <source>
        <strain evidence="1">E1425</strain>
    </source>
</reference>
<reference evidence="1" key="2">
    <citation type="journal article" date="2022" name="Microbiol. Resour. Announc.">
        <title>Whole-Genome Sequence of Entomortierella parvispora E1425, a Mucoromycotan Fungus Associated with Burkholderiaceae-Related Endosymbiotic Bacteria.</title>
        <authorList>
            <person name="Herlambang A."/>
            <person name="Guo Y."/>
            <person name="Takashima Y."/>
            <person name="Narisawa K."/>
            <person name="Ohta H."/>
            <person name="Nishizawa T."/>
        </authorList>
    </citation>
    <scope>NUCLEOTIDE SEQUENCE</scope>
    <source>
        <strain evidence="1">E1425</strain>
    </source>
</reference>
<protein>
    <submittedName>
        <fullName evidence="1">Uncharacterized protein</fullName>
    </submittedName>
</protein>
<dbReference type="EMBL" id="BQFW01000009">
    <property type="protein sequence ID" value="GJJ74866.1"/>
    <property type="molecule type" value="Genomic_DNA"/>
</dbReference>
<proteinExistence type="predicted"/>
<evidence type="ECO:0000313" key="2">
    <source>
        <dbReference type="Proteomes" id="UP000827284"/>
    </source>
</evidence>
<name>A0A9P3HE10_9FUNG</name>
<dbReference type="AlphaFoldDB" id="A0A9P3HE10"/>
<comment type="caution">
    <text evidence="1">The sequence shown here is derived from an EMBL/GenBank/DDBJ whole genome shotgun (WGS) entry which is preliminary data.</text>
</comment>
<gene>
    <name evidence="1" type="ORF">EMPS_07224</name>
</gene>
<dbReference type="Proteomes" id="UP000827284">
    <property type="component" value="Unassembled WGS sequence"/>
</dbReference>
<accession>A0A9P3HE10</accession>
<organism evidence="1 2">
    <name type="scientific">Entomortierella parvispora</name>
    <dbReference type="NCBI Taxonomy" id="205924"/>
    <lineage>
        <taxon>Eukaryota</taxon>
        <taxon>Fungi</taxon>
        <taxon>Fungi incertae sedis</taxon>
        <taxon>Mucoromycota</taxon>
        <taxon>Mortierellomycotina</taxon>
        <taxon>Mortierellomycetes</taxon>
        <taxon>Mortierellales</taxon>
        <taxon>Mortierellaceae</taxon>
        <taxon>Entomortierella</taxon>
    </lineage>
</organism>
<evidence type="ECO:0000313" key="1">
    <source>
        <dbReference type="EMBL" id="GJJ74866.1"/>
    </source>
</evidence>
<sequence length="71" mass="7292">MVGYQCVNVTVAAALSPTSILQYLLISLQGLPASPSLCSDVPVAWTTIATGLVVWGRISGSGSQEQGNADK</sequence>